<gene>
    <name evidence="3" type="ORF">ACFP3V_04885</name>
</gene>
<dbReference type="RefSeq" id="WP_380580080.1">
    <property type="nucleotide sequence ID" value="NZ_JBHSQJ010000013.1"/>
</dbReference>
<evidence type="ECO:0000313" key="4">
    <source>
        <dbReference type="Proteomes" id="UP001596174"/>
    </source>
</evidence>
<proteinExistence type="predicted"/>
<feature type="region of interest" description="Disordered" evidence="1">
    <location>
        <begin position="31"/>
        <end position="52"/>
    </location>
</feature>
<keyword evidence="4" id="KW-1185">Reference proteome</keyword>
<sequence>MLRYRSARPLAATALATVLVLAAAPAYADSGPGASSGASSAPAAAAPTGDGAKALCRRVPKLEARITRELTRLNGGPGVRGSVARLEARVADAKKEGHTAVATYLQDRLTYRESLVPMLQQRQRDLASVQTWCASQGAGS</sequence>
<evidence type="ECO:0000256" key="1">
    <source>
        <dbReference type="SAM" id="MobiDB-lite"/>
    </source>
</evidence>
<keyword evidence="2" id="KW-0732">Signal</keyword>
<accession>A0ABW1FVR8</accession>
<feature type="chain" id="PRO_5046517952" evidence="2">
    <location>
        <begin position="29"/>
        <end position="140"/>
    </location>
</feature>
<evidence type="ECO:0000256" key="2">
    <source>
        <dbReference type="SAM" id="SignalP"/>
    </source>
</evidence>
<organism evidence="3 4">
    <name type="scientific">Streptacidiphilus monticola</name>
    <dbReference type="NCBI Taxonomy" id="2161674"/>
    <lineage>
        <taxon>Bacteria</taxon>
        <taxon>Bacillati</taxon>
        <taxon>Actinomycetota</taxon>
        <taxon>Actinomycetes</taxon>
        <taxon>Kitasatosporales</taxon>
        <taxon>Streptomycetaceae</taxon>
        <taxon>Streptacidiphilus</taxon>
    </lineage>
</organism>
<evidence type="ECO:0000313" key="3">
    <source>
        <dbReference type="EMBL" id="MFC5906556.1"/>
    </source>
</evidence>
<feature type="signal peptide" evidence="2">
    <location>
        <begin position="1"/>
        <end position="28"/>
    </location>
</feature>
<name>A0ABW1FVR8_9ACTN</name>
<protein>
    <submittedName>
        <fullName evidence="3">Uncharacterized protein</fullName>
    </submittedName>
</protein>
<dbReference type="EMBL" id="JBHSQJ010000013">
    <property type="protein sequence ID" value="MFC5906556.1"/>
    <property type="molecule type" value="Genomic_DNA"/>
</dbReference>
<comment type="caution">
    <text evidence="3">The sequence shown here is derived from an EMBL/GenBank/DDBJ whole genome shotgun (WGS) entry which is preliminary data.</text>
</comment>
<reference evidence="4" key="1">
    <citation type="journal article" date="2019" name="Int. J. Syst. Evol. Microbiol.">
        <title>The Global Catalogue of Microorganisms (GCM) 10K type strain sequencing project: providing services to taxonomists for standard genome sequencing and annotation.</title>
        <authorList>
            <consortium name="The Broad Institute Genomics Platform"/>
            <consortium name="The Broad Institute Genome Sequencing Center for Infectious Disease"/>
            <person name="Wu L."/>
            <person name="Ma J."/>
        </authorList>
    </citation>
    <scope>NUCLEOTIDE SEQUENCE [LARGE SCALE GENOMIC DNA]</scope>
    <source>
        <strain evidence="4">JCM 4816</strain>
    </source>
</reference>
<dbReference type="Proteomes" id="UP001596174">
    <property type="component" value="Unassembled WGS sequence"/>
</dbReference>